<accession>A0A0F9FW90</accession>
<proteinExistence type="predicted"/>
<comment type="caution">
    <text evidence="1">The sequence shown here is derived from an EMBL/GenBank/DDBJ whole genome shotgun (WGS) entry which is preliminary data.</text>
</comment>
<dbReference type="AlphaFoldDB" id="A0A0F9FW90"/>
<sequence length="160" mass="17351">MNAKKREFLVTHLGEEETKRLETNTAELKSALEAKGVEWKDVPEDAAIGPIDMKELASKAAKAAAEALVETPAFKAMVEAQAGYESRFKGIEEALAALKKTDDEKVAQLVAARPTQTNGHVATRAEANVLDAKAKEEALAEGPSFFDEIMEGLETHEVQQ</sequence>
<protein>
    <submittedName>
        <fullName evidence="1">Uncharacterized protein</fullName>
    </submittedName>
</protein>
<dbReference type="EMBL" id="LAZR01030853">
    <property type="protein sequence ID" value="KKL55397.1"/>
    <property type="molecule type" value="Genomic_DNA"/>
</dbReference>
<organism evidence="1">
    <name type="scientific">marine sediment metagenome</name>
    <dbReference type="NCBI Taxonomy" id="412755"/>
    <lineage>
        <taxon>unclassified sequences</taxon>
        <taxon>metagenomes</taxon>
        <taxon>ecological metagenomes</taxon>
    </lineage>
</organism>
<evidence type="ECO:0000313" key="1">
    <source>
        <dbReference type="EMBL" id="KKL55397.1"/>
    </source>
</evidence>
<name>A0A0F9FW90_9ZZZZ</name>
<gene>
    <name evidence="1" type="ORF">LCGC14_2255810</name>
</gene>
<reference evidence="1" key="1">
    <citation type="journal article" date="2015" name="Nature">
        <title>Complex archaea that bridge the gap between prokaryotes and eukaryotes.</title>
        <authorList>
            <person name="Spang A."/>
            <person name="Saw J.H."/>
            <person name="Jorgensen S.L."/>
            <person name="Zaremba-Niedzwiedzka K."/>
            <person name="Martijn J."/>
            <person name="Lind A.E."/>
            <person name="van Eijk R."/>
            <person name="Schleper C."/>
            <person name="Guy L."/>
            <person name="Ettema T.J."/>
        </authorList>
    </citation>
    <scope>NUCLEOTIDE SEQUENCE</scope>
</reference>